<evidence type="ECO:0000256" key="8">
    <source>
        <dbReference type="SAM" id="MobiDB-lite"/>
    </source>
</evidence>
<evidence type="ECO:0000259" key="9">
    <source>
        <dbReference type="PROSITE" id="PS50865"/>
    </source>
</evidence>
<evidence type="ECO:0000256" key="4">
    <source>
        <dbReference type="ARBA" id="ARBA00022723"/>
    </source>
</evidence>
<dbReference type="InterPro" id="IPR052097">
    <property type="entry name" value="SET-MYND_domain_protein"/>
</dbReference>
<evidence type="ECO:0000256" key="5">
    <source>
        <dbReference type="ARBA" id="ARBA00022771"/>
    </source>
</evidence>
<dbReference type="Proteomes" id="UP000699462">
    <property type="component" value="Unassembled WGS sequence"/>
</dbReference>
<dbReference type="OrthoDB" id="5945798at2759"/>
<comment type="caution">
    <text evidence="10">The sequence shown here is derived from an EMBL/GenBank/DDBJ whole genome shotgun (WGS) entry which is preliminary data.</text>
</comment>
<evidence type="ECO:0000256" key="2">
    <source>
        <dbReference type="ARBA" id="ARBA00022679"/>
    </source>
</evidence>
<evidence type="ECO:0000313" key="11">
    <source>
        <dbReference type="Proteomes" id="UP000699462"/>
    </source>
</evidence>
<keyword evidence="4" id="KW-0479">Metal-binding</keyword>
<dbReference type="GO" id="GO:0005634">
    <property type="term" value="C:nucleus"/>
    <property type="evidence" value="ECO:0007669"/>
    <property type="project" value="TreeGrafter"/>
</dbReference>
<keyword evidence="1" id="KW-0489">Methyltransferase</keyword>
<dbReference type="PROSITE" id="PS50865">
    <property type="entry name" value="ZF_MYND_2"/>
    <property type="match status" value="1"/>
</dbReference>
<name>A0A8T0DJ88_9TREM</name>
<sequence length="822" mass="92121">MGPRNTTVRVSPEKTHYPSDVPRQQSNVMPGTPRKLAPVGMLHPQLHQDFQRFCQLVATVVMESWGTAEERNECETPTEPRLWPEEFADCETDFQRVSLLMRHSTIRQFILLPADQTPVCRSSLKCDSTSDELRDQGNCAWQRREIPQAISYYTKAVFHAASSERRALAFLNRSCVLAHVGVHQAVLEDTAYAQTEFFQTRDVVRGISDLRHVSLLIDRGVGRCDSLSKAARSAVEMSGRSGEQNPSLYVNHPDPPTRVPEGLVTNGDQRLGCQHPSRMSGNSTQPIPAEPAYQILYNENKAERHVVANRDFLPGELVLIERPVVRRLNPDLLEMNCYQCFRRSYNLYPCRGCSEVGFCSRACEQIAWETPASPSNNERIGLCHRFECGQLARFPKLDLAGWSWLERQNIAVLEGYQALLFKSSSLTERTYGTDVCWLAYASIAQIQPRKLQSLAQGTSTKDGVDQTDDTTPELSQSSLSASSGVNEPPSPDLSVCDVSLLWQNTVAAVFLTHCLKAGGYQIDWGDNCLLDPSENTLLVDEQPLPASWAAAVMLQHMLALSYAGQDVTCMTYVNRNSAVSDIPEVIWDRIEVDKLGKALYPLTGLLTVSCDPNTHTVHMADGVCALFTVQQIKSSEILSRARSGQFVGYNRLESQSRLRCNYLIEDCRCGPCHENRSTQSPSTMFRCPQCQHTIRLNAADANNLDSEESCRCPRADLSSILQRYSKLVQEAEDELVRIPLYYQCLAFHQFPRQLLDKHISFLVRMLGSDGLDGVLVRPSQSLSKLQNLLRQLLALRHGCCVTETCLVRMNNEESDCSNCLIS</sequence>
<keyword evidence="2" id="KW-0808">Transferase</keyword>
<keyword evidence="5 7" id="KW-0863">Zinc-finger</keyword>
<dbReference type="Gene3D" id="6.10.140.2220">
    <property type="match status" value="1"/>
</dbReference>
<dbReference type="GO" id="GO:0005737">
    <property type="term" value="C:cytoplasm"/>
    <property type="evidence" value="ECO:0007669"/>
    <property type="project" value="TreeGrafter"/>
</dbReference>
<dbReference type="InterPro" id="IPR046341">
    <property type="entry name" value="SET_dom_sf"/>
</dbReference>
<dbReference type="GO" id="GO:0042826">
    <property type="term" value="F:histone deacetylase binding"/>
    <property type="evidence" value="ECO:0007669"/>
    <property type="project" value="TreeGrafter"/>
</dbReference>
<proteinExistence type="predicted"/>
<dbReference type="InterPro" id="IPR002893">
    <property type="entry name" value="Znf_MYND"/>
</dbReference>
<feature type="region of interest" description="Disordered" evidence="8">
    <location>
        <begin position="235"/>
        <end position="255"/>
    </location>
</feature>
<feature type="compositionally biased region" description="Low complexity" evidence="8">
    <location>
        <begin position="474"/>
        <end position="483"/>
    </location>
</feature>
<reference evidence="10 11" key="1">
    <citation type="submission" date="2019-07" db="EMBL/GenBank/DDBJ databases">
        <title>Annotation for the trematode Paragonimus westermani.</title>
        <authorList>
            <person name="Choi Y.-J."/>
        </authorList>
    </citation>
    <scope>NUCLEOTIDE SEQUENCE [LARGE SCALE GENOMIC DNA]</scope>
    <source>
        <strain evidence="10">180907_Pwestermani</strain>
    </source>
</reference>
<dbReference type="GO" id="GO:0008168">
    <property type="term" value="F:methyltransferase activity"/>
    <property type="evidence" value="ECO:0007669"/>
    <property type="project" value="UniProtKB-KW"/>
</dbReference>
<feature type="region of interest" description="Disordered" evidence="8">
    <location>
        <begin position="1"/>
        <end position="28"/>
    </location>
</feature>
<keyword evidence="3" id="KW-0949">S-adenosyl-L-methionine</keyword>
<dbReference type="AlphaFoldDB" id="A0A8T0DJ88"/>
<feature type="region of interest" description="Disordered" evidence="8">
    <location>
        <begin position="457"/>
        <end position="488"/>
    </location>
</feature>
<evidence type="ECO:0000256" key="3">
    <source>
        <dbReference type="ARBA" id="ARBA00022691"/>
    </source>
</evidence>
<evidence type="ECO:0000256" key="1">
    <source>
        <dbReference type="ARBA" id="ARBA00022603"/>
    </source>
</evidence>
<evidence type="ECO:0000313" key="10">
    <source>
        <dbReference type="EMBL" id="KAF8567352.1"/>
    </source>
</evidence>
<dbReference type="GO" id="GO:0032259">
    <property type="term" value="P:methylation"/>
    <property type="evidence" value="ECO:0007669"/>
    <property type="project" value="UniProtKB-KW"/>
</dbReference>
<dbReference type="PANTHER" id="PTHR46165:SF7">
    <property type="entry name" value="SET AND MYND DOMAIN-CONTAINING PROTEIN 4"/>
    <property type="match status" value="1"/>
</dbReference>
<keyword evidence="11" id="KW-1185">Reference proteome</keyword>
<evidence type="ECO:0000256" key="7">
    <source>
        <dbReference type="PROSITE-ProRule" id="PRU00134"/>
    </source>
</evidence>
<gene>
    <name evidence="10" type="ORF">P879_04168</name>
</gene>
<dbReference type="GO" id="GO:0008270">
    <property type="term" value="F:zinc ion binding"/>
    <property type="evidence" value="ECO:0007669"/>
    <property type="project" value="UniProtKB-KW"/>
</dbReference>
<accession>A0A8T0DJ88</accession>
<keyword evidence="6" id="KW-0862">Zinc</keyword>
<dbReference type="SUPFAM" id="SSF82199">
    <property type="entry name" value="SET domain"/>
    <property type="match status" value="1"/>
</dbReference>
<dbReference type="EMBL" id="JTDF01003951">
    <property type="protein sequence ID" value="KAF8567352.1"/>
    <property type="molecule type" value="Genomic_DNA"/>
</dbReference>
<evidence type="ECO:0000256" key="6">
    <source>
        <dbReference type="ARBA" id="ARBA00022833"/>
    </source>
</evidence>
<dbReference type="Pfam" id="PF01753">
    <property type="entry name" value="zf-MYND"/>
    <property type="match status" value="1"/>
</dbReference>
<dbReference type="PANTHER" id="PTHR46165">
    <property type="entry name" value="SET AND MYND DOMAIN-CONTAINING PROTEIN 4"/>
    <property type="match status" value="1"/>
</dbReference>
<feature type="domain" description="MYND-type" evidence="9">
    <location>
        <begin position="337"/>
        <end position="388"/>
    </location>
</feature>
<protein>
    <recommendedName>
        <fullName evidence="9">MYND-type domain-containing protein</fullName>
    </recommendedName>
</protein>
<organism evidence="10 11">
    <name type="scientific">Paragonimus westermani</name>
    <dbReference type="NCBI Taxonomy" id="34504"/>
    <lineage>
        <taxon>Eukaryota</taxon>
        <taxon>Metazoa</taxon>
        <taxon>Spiralia</taxon>
        <taxon>Lophotrochozoa</taxon>
        <taxon>Platyhelminthes</taxon>
        <taxon>Trematoda</taxon>
        <taxon>Digenea</taxon>
        <taxon>Plagiorchiida</taxon>
        <taxon>Troglotremata</taxon>
        <taxon>Troglotrematidae</taxon>
        <taxon>Paragonimus</taxon>
    </lineage>
</organism>